<dbReference type="Pfam" id="PF00538">
    <property type="entry name" value="Linker_histone"/>
    <property type="match status" value="1"/>
</dbReference>
<dbReference type="Pfam" id="PF15613">
    <property type="entry name" value="WSD"/>
    <property type="match status" value="1"/>
</dbReference>
<feature type="compositionally biased region" description="Acidic residues" evidence="3">
    <location>
        <begin position="1279"/>
        <end position="1289"/>
    </location>
</feature>
<feature type="region of interest" description="Disordered" evidence="3">
    <location>
        <begin position="1276"/>
        <end position="1304"/>
    </location>
</feature>
<dbReference type="InterPro" id="IPR000313">
    <property type="entry name" value="PWWP_dom"/>
</dbReference>
<dbReference type="SUPFAM" id="SSF46785">
    <property type="entry name" value="Winged helix' DNA-binding domain"/>
    <property type="match status" value="1"/>
</dbReference>
<reference evidence="6 7" key="1">
    <citation type="submission" date="2024-10" db="EMBL/GenBank/DDBJ databases">
        <title>Updated reference genomes for cyclostephanoid diatoms.</title>
        <authorList>
            <person name="Roberts W.R."/>
            <person name="Alverson A.J."/>
        </authorList>
    </citation>
    <scope>NUCLEOTIDE SEQUENCE [LARGE SCALE GENOMIC DNA]</scope>
    <source>
        <strain evidence="6 7">AJA228-03</strain>
    </source>
</reference>
<feature type="compositionally biased region" description="Basic and acidic residues" evidence="3">
    <location>
        <begin position="782"/>
        <end position="793"/>
    </location>
</feature>
<keyword evidence="7" id="KW-1185">Reference proteome</keyword>
<accession>A0ABD3ST74</accession>
<dbReference type="InterPro" id="IPR028941">
    <property type="entry name" value="WHIM2_dom"/>
</dbReference>
<dbReference type="InterPro" id="IPR036390">
    <property type="entry name" value="WH_DNA-bd_sf"/>
</dbReference>
<dbReference type="Gene3D" id="2.30.30.140">
    <property type="match status" value="1"/>
</dbReference>
<comment type="caution">
    <text evidence="6">The sequence shown here is derived from an EMBL/GenBank/DDBJ whole genome shotgun (WGS) entry which is preliminary data.</text>
</comment>
<evidence type="ECO:0000313" key="6">
    <source>
        <dbReference type="EMBL" id="KAL3827561.1"/>
    </source>
</evidence>
<feature type="region of interest" description="Disordered" evidence="3">
    <location>
        <begin position="773"/>
        <end position="815"/>
    </location>
</feature>
<feature type="domain" description="H15" evidence="5">
    <location>
        <begin position="283"/>
        <end position="356"/>
    </location>
</feature>
<feature type="compositionally biased region" description="Basic and acidic residues" evidence="3">
    <location>
        <begin position="1130"/>
        <end position="1143"/>
    </location>
</feature>
<dbReference type="InterPro" id="IPR005818">
    <property type="entry name" value="Histone_H1/H5_H15"/>
</dbReference>
<dbReference type="SMART" id="SM00526">
    <property type="entry name" value="H15"/>
    <property type="match status" value="1"/>
</dbReference>
<feature type="compositionally biased region" description="Acidic residues" evidence="3">
    <location>
        <begin position="794"/>
        <end position="805"/>
    </location>
</feature>
<evidence type="ECO:0000259" key="4">
    <source>
        <dbReference type="PROSITE" id="PS50812"/>
    </source>
</evidence>
<dbReference type="Pfam" id="PF00855">
    <property type="entry name" value="PWWP"/>
    <property type="match status" value="1"/>
</dbReference>
<evidence type="ECO:0000313" key="7">
    <source>
        <dbReference type="Proteomes" id="UP001530377"/>
    </source>
</evidence>
<evidence type="ECO:0000256" key="1">
    <source>
        <dbReference type="ARBA" id="ARBA00004123"/>
    </source>
</evidence>
<dbReference type="Gene3D" id="1.10.10.10">
    <property type="entry name" value="Winged helix-like DNA-binding domain superfamily/Winged helix DNA-binding domain"/>
    <property type="match status" value="1"/>
</dbReference>
<gene>
    <name evidence="6" type="ORF">ACHAXA_002058</name>
</gene>
<dbReference type="PROSITE" id="PS51504">
    <property type="entry name" value="H15"/>
    <property type="match status" value="1"/>
</dbReference>
<feature type="compositionally biased region" description="Basic and acidic residues" evidence="3">
    <location>
        <begin position="936"/>
        <end position="960"/>
    </location>
</feature>
<feature type="region of interest" description="Disordered" evidence="3">
    <location>
        <begin position="936"/>
        <end position="969"/>
    </location>
</feature>
<evidence type="ECO:0008006" key="8">
    <source>
        <dbReference type="Google" id="ProtNLM"/>
    </source>
</evidence>
<feature type="region of interest" description="Disordered" evidence="3">
    <location>
        <begin position="1"/>
        <end position="21"/>
    </location>
</feature>
<dbReference type="PROSITE" id="PS50812">
    <property type="entry name" value="PWWP"/>
    <property type="match status" value="1"/>
</dbReference>
<protein>
    <recommendedName>
        <fullName evidence="8">Histone H1</fullName>
    </recommendedName>
</protein>
<dbReference type="CDD" id="cd00073">
    <property type="entry name" value="H15"/>
    <property type="match status" value="1"/>
</dbReference>
<dbReference type="SUPFAM" id="SSF63748">
    <property type="entry name" value="Tudor/PWWP/MBT"/>
    <property type="match status" value="1"/>
</dbReference>
<dbReference type="CDD" id="cd05162">
    <property type="entry name" value="PWWP"/>
    <property type="match status" value="1"/>
</dbReference>
<feature type="region of interest" description="Disordered" evidence="3">
    <location>
        <begin position="1123"/>
        <end position="1144"/>
    </location>
</feature>
<proteinExistence type="predicted"/>
<feature type="domain" description="PWWP" evidence="4">
    <location>
        <begin position="1406"/>
        <end position="1485"/>
    </location>
</feature>
<comment type="subcellular location">
    <subcellularLocation>
        <location evidence="1">Nucleus</location>
    </subcellularLocation>
</comment>
<evidence type="ECO:0000259" key="5">
    <source>
        <dbReference type="PROSITE" id="PS51504"/>
    </source>
</evidence>
<dbReference type="EMBL" id="JALLPB020000002">
    <property type="protein sequence ID" value="KAL3827561.1"/>
    <property type="molecule type" value="Genomic_DNA"/>
</dbReference>
<dbReference type="GO" id="GO:0005634">
    <property type="term" value="C:nucleus"/>
    <property type="evidence" value="ECO:0007669"/>
    <property type="project" value="UniProtKB-SubCell"/>
</dbReference>
<feature type="region of interest" description="Disordered" evidence="3">
    <location>
        <begin position="371"/>
        <end position="412"/>
    </location>
</feature>
<feature type="region of interest" description="Disordered" evidence="3">
    <location>
        <begin position="228"/>
        <end position="287"/>
    </location>
</feature>
<name>A0ABD3ST74_9STRA</name>
<feature type="compositionally biased region" description="Low complexity" evidence="3">
    <location>
        <begin position="238"/>
        <end position="250"/>
    </location>
</feature>
<feature type="region of interest" description="Disordered" evidence="3">
    <location>
        <begin position="172"/>
        <end position="196"/>
    </location>
</feature>
<dbReference type="InterPro" id="IPR036388">
    <property type="entry name" value="WH-like_DNA-bd_sf"/>
</dbReference>
<keyword evidence="2" id="KW-0539">Nucleus</keyword>
<evidence type="ECO:0000256" key="3">
    <source>
        <dbReference type="SAM" id="MobiDB-lite"/>
    </source>
</evidence>
<dbReference type="Proteomes" id="UP001530377">
    <property type="component" value="Unassembled WGS sequence"/>
</dbReference>
<organism evidence="6 7">
    <name type="scientific">Cyclostephanos tholiformis</name>
    <dbReference type="NCBI Taxonomy" id="382380"/>
    <lineage>
        <taxon>Eukaryota</taxon>
        <taxon>Sar</taxon>
        <taxon>Stramenopiles</taxon>
        <taxon>Ochrophyta</taxon>
        <taxon>Bacillariophyta</taxon>
        <taxon>Coscinodiscophyceae</taxon>
        <taxon>Thalassiosirophycidae</taxon>
        <taxon>Stephanodiscales</taxon>
        <taxon>Stephanodiscaceae</taxon>
        <taxon>Cyclostephanos</taxon>
    </lineage>
</organism>
<feature type="compositionally biased region" description="Low complexity" evidence="3">
    <location>
        <begin position="268"/>
        <end position="277"/>
    </location>
</feature>
<evidence type="ECO:0000256" key="2">
    <source>
        <dbReference type="ARBA" id="ARBA00023242"/>
    </source>
</evidence>
<sequence>MSTDNAADAPLDLDQVGAPTVPSPVVDAAATSSNGYNMPDNTQSAAHDKRWLESFNILKPCIMNDGSIDYSSLDEETQKRMQNFVKHQRKFYRKRESHPDEPNPLTQNRLWLLKSVKFNFKPPDALRAIALEKKQVKEMPKDKKADVDLQIGSRESVTPAIIESVACAEKSLSTKKPTPAKAKKTTSLEAKDVSSGCKIPAAKSSKPYFGIFSTSPIAARDCIEVKDLDDDSNDSSAKKTPPTTKNSTPLKTDDAYSEGNRSSKKSPKPSTSTSPPTSRKRSGKPTYIEMVHDAIVTLKDRTGSSAPAISKWILANNEHAKSTPPNVFKSRLQLSIKQGMKDGRFAKVKGSYKINSEWMKKQRDAARSLELAKKKAEKQRQKDLDKLKQQKMEESAKMEAENEKKKKKTENELVRLTPEELEEAKRKMQLKEEAEARKKYIEQQLRKRRFPIEDIRLHKEDKEWGVKPPAHVSKRPALPHTLTCIIPPHLRSNAPKKFLVTAANASSSGNGSLLGGGYDRGLITDSIHVFHFFCGDVGLTDMENPVPRFSFKTLLYALDEVLNGNAKAAKSLPPLLTHLFVTALRMLTTPQLADNDDAELLPVDLRLQQDISKLRDGLNAVSWSQICFFYIDLMERYYTSDVSVEDCVLSGDDTFDMRYYWDSSATEEEQIETMPTIQGDDGDNLISRKFRAYLGDSQGVFEKGYWKLQQQKEPWTLKADELMAILRTLTDDVLAKKPDLAEDIAGRGAKLNELSKAKRNAIMKYNKVRLAYEGPKKPSRPKKPEGNDEKGDNKEDEQADDEPKEESEKPFVPTATKQQFITAEKAYNKAVDAYEAGLNKLVSRTEPIGFDRNFNAIYFFQHDPSMLHVEELKQSLVPPEIKNLGAEFTPFSSWHFIDTKPLFEQFLDSLDDRGQREDETLKICSNLTMLKRRLQDDKKENNRAAAREREKEELERRLENAKSACDAEDGRRSGRLAGIAVEELKKTEAEIKILARAHEAEERNEKLGREQASDYSLLTGLNLVADFFAEQRTTRSIKKSDKDGQKDAELLASVPPHKLWMDDNIGGNGTLYILAEALTALEKKCNDLSPWERDDITREAWLKQLSDASYAWAIDCVMQLGPSADEEDSNDGKDTSPNKKLKIEPISGSSDANLVTTIKVCLKDLEKRIFAVSGKKRAIEEADLAEDEDVSSYEEDDKELTKRRNSWKIKINALKRIPTHRYGLIRDIIAAAITVARKSHLNQVAADLKTALQFIRPGAGGEARSAAIKVLEKHGGYDGSDDEGDDFEELAAANTGDPNPEENTNAEIASLLCDEFRMISGSLGGDDFADKTDWSDAIKYCKSVSRLAVMVQSFVSKAENVLVQLKEERNNLDGILGLNAKRTSRSRSSIKNHDSSTPIWCNAKLTDKLVKARVEGYPWWPAHICTPLDVVVADALKGSGYTLISSVGNEGMFMVSEKDVVEFHEETEEDLSKYDKSTLEDLYESMAIAKKLWRQRNRGMASPWSKKSRLSIMVEEKKSG</sequence>